<proteinExistence type="predicted"/>
<dbReference type="RefSeq" id="XP_011402178.1">
    <property type="nucleotide sequence ID" value="XM_011403876.1"/>
</dbReference>
<dbReference type="KEGG" id="apro:F751_5481"/>
<evidence type="ECO:0000313" key="3">
    <source>
        <dbReference type="Proteomes" id="UP000028924"/>
    </source>
</evidence>
<reference evidence="2 3" key="1">
    <citation type="journal article" date="2014" name="BMC Genomics">
        <title>Oil accumulation mechanisms of the oleaginous microalga Chlorella protothecoides revealed through its genome, transcriptomes, and proteomes.</title>
        <authorList>
            <person name="Gao C."/>
            <person name="Wang Y."/>
            <person name="Shen Y."/>
            <person name="Yan D."/>
            <person name="He X."/>
            <person name="Dai J."/>
            <person name="Wu Q."/>
        </authorList>
    </citation>
    <scope>NUCLEOTIDE SEQUENCE [LARGE SCALE GENOMIC DNA]</scope>
    <source>
        <strain evidence="2 3">0710</strain>
    </source>
</reference>
<evidence type="ECO:0000313" key="2">
    <source>
        <dbReference type="EMBL" id="KFM29125.1"/>
    </source>
</evidence>
<dbReference type="GeneID" id="23616872"/>
<gene>
    <name evidence="2" type="ORF">F751_5481</name>
</gene>
<dbReference type="AlphaFoldDB" id="A0A087STS1"/>
<protein>
    <submittedName>
        <fullName evidence="2">Uncharacterized protein</fullName>
    </submittedName>
</protein>
<name>A0A087STS1_AUXPR</name>
<organism evidence="2 3">
    <name type="scientific">Auxenochlorella protothecoides</name>
    <name type="common">Green microalga</name>
    <name type="synonym">Chlorella protothecoides</name>
    <dbReference type="NCBI Taxonomy" id="3075"/>
    <lineage>
        <taxon>Eukaryota</taxon>
        <taxon>Viridiplantae</taxon>
        <taxon>Chlorophyta</taxon>
        <taxon>core chlorophytes</taxon>
        <taxon>Trebouxiophyceae</taxon>
        <taxon>Chlorellales</taxon>
        <taxon>Chlorellaceae</taxon>
        <taxon>Auxenochlorella</taxon>
    </lineage>
</organism>
<dbReference type="EMBL" id="KL662187">
    <property type="protein sequence ID" value="KFM29125.1"/>
    <property type="molecule type" value="Genomic_DNA"/>
</dbReference>
<dbReference type="Proteomes" id="UP000028924">
    <property type="component" value="Unassembled WGS sequence"/>
</dbReference>
<keyword evidence="3" id="KW-1185">Reference proteome</keyword>
<feature type="region of interest" description="Disordered" evidence="1">
    <location>
        <begin position="89"/>
        <end position="109"/>
    </location>
</feature>
<accession>A0A087STS1</accession>
<sequence>MGRQRHDAQLLHAVIRVSIRGRPPQLQGGALHHHQVLCLLSSCSRLCAAGLCCVRRPLPSRLTRRVWRGRERPLAPRPLRLLTRTVLHRRQEHSQQRGQPLSLHGGPAGGVPQPAPGQRAVVGLLVAVQVHHHVRLGRGGAGGEQVTLRPGQGRQYHAHLAAEDGRPQARGGPGPGCAPADMAVDVQAHGLAGLGGAWARHRMQVPAVRQPLCQHLVTQEPGVKPGELPLVVTGTCPRVWEG</sequence>
<evidence type="ECO:0000256" key="1">
    <source>
        <dbReference type="SAM" id="MobiDB-lite"/>
    </source>
</evidence>